<dbReference type="RefSeq" id="XP_007931690.1">
    <property type="nucleotide sequence ID" value="XM_007933499.1"/>
</dbReference>
<evidence type="ECO:0000313" key="2">
    <source>
        <dbReference type="Proteomes" id="UP000016932"/>
    </source>
</evidence>
<dbReference type="GeneID" id="19335859"/>
<proteinExistence type="predicted"/>
<name>M2ZFN2_PSEFD</name>
<gene>
    <name evidence="1" type="ORF">MYCFIDRAFT_200325</name>
</gene>
<dbReference type="Proteomes" id="UP000016932">
    <property type="component" value="Unassembled WGS sequence"/>
</dbReference>
<reference evidence="1 2" key="1">
    <citation type="journal article" date="2012" name="PLoS Pathog.">
        <title>Diverse lifestyles and strategies of plant pathogenesis encoded in the genomes of eighteen Dothideomycetes fungi.</title>
        <authorList>
            <person name="Ohm R.A."/>
            <person name="Feau N."/>
            <person name="Henrissat B."/>
            <person name="Schoch C.L."/>
            <person name="Horwitz B.A."/>
            <person name="Barry K.W."/>
            <person name="Condon B.J."/>
            <person name="Copeland A.C."/>
            <person name="Dhillon B."/>
            <person name="Glaser F."/>
            <person name="Hesse C.N."/>
            <person name="Kosti I."/>
            <person name="LaButti K."/>
            <person name="Lindquist E.A."/>
            <person name="Lucas S."/>
            <person name="Salamov A.A."/>
            <person name="Bradshaw R.E."/>
            <person name="Ciuffetti L."/>
            <person name="Hamelin R.C."/>
            <person name="Kema G.H.J."/>
            <person name="Lawrence C."/>
            <person name="Scott J.A."/>
            <person name="Spatafora J.W."/>
            <person name="Turgeon B.G."/>
            <person name="de Wit P.J.G.M."/>
            <person name="Zhong S."/>
            <person name="Goodwin S.B."/>
            <person name="Grigoriev I.V."/>
        </authorList>
    </citation>
    <scope>NUCLEOTIDE SEQUENCE [LARGE SCALE GENOMIC DNA]</scope>
    <source>
        <strain evidence="1 2">CIRAD86</strain>
    </source>
</reference>
<dbReference type="KEGG" id="pfj:MYCFIDRAFT_200325"/>
<protein>
    <submittedName>
        <fullName evidence="1">Uncharacterized protein</fullName>
    </submittedName>
</protein>
<dbReference type="VEuPathDB" id="FungiDB:MYCFIDRAFT_200325"/>
<dbReference type="HOGENOM" id="CLU_1816624_0_0_1"/>
<dbReference type="AlphaFoldDB" id="M2ZFN2"/>
<organism evidence="1 2">
    <name type="scientific">Pseudocercospora fijiensis (strain CIRAD86)</name>
    <name type="common">Black leaf streak disease fungus</name>
    <name type="synonym">Mycosphaerella fijiensis</name>
    <dbReference type="NCBI Taxonomy" id="383855"/>
    <lineage>
        <taxon>Eukaryota</taxon>
        <taxon>Fungi</taxon>
        <taxon>Dikarya</taxon>
        <taxon>Ascomycota</taxon>
        <taxon>Pezizomycotina</taxon>
        <taxon>Dothideomycetes</taxon>
        <taxon>Dothideomycetidae</taxon>
        <taxon>Mycosphaerellales</taxon>
        <taxon>Mycosphaerellaceae</taxon>
        <taxon>Pseudocercospora</taxon>
    </lineage>
</organism>
<accession>M2ZFN2</accession>
<keyword evidence="2" id="KW-1185">Reference proteome</keyword>
<dbReference type="EMBL" id="KB446564">
    <property type="protein sequence ID" value="EME77954.1"/>
    <property type="molecule type" value="Genomic_DNA"/>
</dbReference>
<evidence type="ECO:0000313" key="1">
    <source>
        <dbReference type="EMBL" id="EME77954.1"/>
    </source>
</evidence>
<sequence length="142" mass="16206">MHDTASLLPLRSYLSPLYTDPLGLALGAKLLIYELRSRRLLKIVVKETLEFFDERFSEDEFFVIYIALRWYRALCSEVAAATRADKKLTLVEAYDSYPVVRSDFAVVIPRKTSASDKGRKRKNLASAKRAKKKLIVLPPLKA</sequence>